<comment type="caution">
    <text evidence="1">The sequence shown here is derived from an EMBL/GenBank/DDBJ whole genome shotgun (WGS) entry which is preliminary data.</text>
</comment>
<reference evidence="1 2" key="1">
    <citation type="journal article" date="2019" name="Sci. Rep.">
        <title>Orb-weaving spider Araneus ventricosus genome elucidates the spidroin gene catalogue.</title>
        <authorList>
            <person name="Kono N."/>
            <person name="Nakamura H."/>
            <person name="Ohtoshi R."/>
            <person name="Moran D.A.P."/>
            <person name="Shinohara A."/>
            <person name="Yoshida Y."/>
            <person name="Fujiwara M."/>
            <person name="Mori M."/>
            <person name="Tomita M."/>
            <person name="Arakawa K."/>
        </authorList>
    </citation>
    <scope>NUCLEOTIDE SEQUENCE [LARGE SCALE GENOMIC DNA]</scope>
</reference>
<gene>
    <name evidence="1" type="ORF">AVEN_55342_1</name>
</gene>
<protein>
    <submittedName>
        <fullName evidence="1">Uncharacterized protein</fullName>
    </submittedName>
</protein>
<sequence>MFMAAVDEFSGLFAAVRALTLSACMLDFRFEDPLPEIRSTGIKQTKKFVDSLYKLRDVKTPFGLELIVQVSKVNHDFRNAFLKSTAFDENYCCLRRYTDVVIPTPAYFEVGFLIE</sequence>
<dbReference type="Proteomes" id="UP000499080">
    <property type="component" value="Unassembled WGS sequence"/>
</dbReference>
<dbReference type="AlphaFoldDB" id="A0A4Y2DDP6"/>
<organism evidence="1 2">
    <name type="scientific">Araneus ventricosus</name>
    <name type="common">Orbweaver spider</name>
    <name type="synonym">Epeira ventricosa</name>
    <dbReference type="NCBI Taxonomy" id="182803"/>
    <lineage>
        <taxon>Eukaryota</taxon>
        <taxon>Metazoa</taxon>
        <taxon>Ecdysozoa</taxon>
        <taxon>Arthropoda</taxon>
        <taxon>Chelicerata</taxon>
        <taxon>Arachnida</taxon>
        <taxon>Araneae</taxon>
        <taxon>Araneomorphae</taxon>
        <taxon>Entelegynae</taxon>
        <taxon>Araneoidea</taxon>
        <taxon>Araneidae</taxon>
        <taxon>Araneus</taxon>
    </lineage>
</organism>
<accession>A0A4Y2DDP6</accession>
<evidence type="ECO:0000313" key="1">
    <source>
        <dbReference type="EMBL" id="GBM14349.1"/>
    </source>
</evidence>
<proteinExistence type="predicted"/>
<name>A0A4Y2DDP6_ARAVE</name>
<keyword evidence="2" id="KW-1185">Reference proteome</keyword>
<evidence type="ECO:0000313" key="2">
    <source>
        <dbReference type="Proteomes" id="UP000499080"/>
    </source>
</evidence>
<dbReference type="EMBL" id="BGPR01000342">
    <property type="protein sequence ID" value="GBM14349.1"/>
    <property type="molecule type" value="Genomic_DNA"/>
</dbReference>